<dbReference type="Pfam" id="PF00933">
    <property type="entry name" value="Glyco_hydro_3"/>
    <property type="match status" value="1"/>
</dbReference>
<dbReference type="PROSITE" id="PS00775">
    <property type="entry name" value="GLYCOSYL_HYDROL_F3"/>
    <property type="match status" value="1"/>
</dbReference>
<evidence type="ECO:0000313" key="11">
    <source>
        <dbReference type="EMBL" id="PJE98112.1"/>
    </source>
</evidence>
<dbReference type="InterPro" id="IPR002772">
    <property type="entry name" value="Glyco_hydro_3_C"/>
</dbReference>
<evidence type="ECO:0000256" key="8">
    <source>
        <dbReference type="SAM" id="MobiDB-lite"/>
    </source>
</evidence>
<evidence type="ECO:0000313" key="13">
    <source>
        <dbReference type="Proteomes" id="UP000230407"/>
    </source>
</evidence>
<proteinExistence type="inferred from homology"/>
<dbReference type="InterPro" id="IPR051915">
    <property type="entry name" value="Cellulose_Degrad_GH3"/>
</dbReference>
<evidence type="ECO:0000256" key="1">
    <source>
        <dbReference type="ARBA" id="ARBA00000448"/>
    </source>
</evidence>
<dbReference type="AlphaFoldDB" id="A0A2M8M1N4"/>
<dbReference type="SUPFAM" id="SSF51445">
    <property type="entry name" value="(Trans)glycosidases"/>
    <property type="match status" value="1"/>
</dbReference>
<gene>
    <name evidence="12" type="ORF">CUT44_01850</name>
    <name evidence="11" type="ORF">CUT44_10110</name>
</gene>
<evidence type="ECO:0000256" key="2">
    <source>
        <dbReference type="ARBA" id="ARBA00005336"/>
    </source>
</evidence>
<dbReference type="Gene3D" id="3.40.50.1700">
    <property type="entry name" value="Glycoside hydrolase family 3 C-terminal domain"/>
    <property type="match status" value="1"/>
</dbReference>
<comment type="similarity">
    <text evidence="2 7">Belongs to the glycosyl hydrolase 3 family.</text>
</comment>
<protein>
    <recommendedName>
        <fullName evidence="3">beta-glucosidase</fullName>
        <ecNumber evidence="3">3.2.1.21</ecNumber>
    </recommendedName>
</protein>
<sequence>MAACTLNSAPAVASADAPPVYEDPALPVDDRVEDLLARMTLDDKIGQMTQVDRGALEDQSDLAAYRIGSVLSGGGSAPTPNTPQAWAEMYDSFQRAALSTPLGIPLIYGVDAVHGHNNVRGATVFPHNIGLGATRDPELVERIGRATAEEVAGTGIDWTFAPCLCVARDDRWGRTYESYGEKPELPGAMTTLIDGLQGPSLDAPGSILATAKHYLGDGGTTGGVDQGNTELSEAELREIHLPPFRAAVERGVGSVMVSYSSWNGVRMHGHRHLITDVLKGELGFTGFVVSDWAGVDQLDGREGFTAAEVRDAVNAGIDMVMVPYDYRRFTELLRGEVRAGRIPMERVDDANRRILAKKFELGLFENPYTDRSYTATIGSDAHRRLAREAVRKSQVLLKNSGGVLPLDKSAKVFVAGKNADDIGHQSGGWTITWQGGSGDITPGTTVVEGMRSLASDPSRVTYDRYGDGVDGSYDVAVAVVGETPYAEMEGDRRGSMGLDREDLATLERLRASGVPVVVVLVSGRPLDIAERLDGWDALLAAWLPGTEGAGVADVLYGDHAPTGKLPMTWMRSVSQQPVNDGDGKTPLFPFGHGLTYSADHRTADRRTGSFRAEVTVHGNVPAPSEGRRAAPVPADGPETGSVRSGTPRPSAPAAR</sequence>
<evidence type="ECO:0000259" key="9">
    <source>
        <dbReference type="Pfam" id="PF00933"/>
    </source>
</evidence>
<dbReference type="InterPro" id="IPR017853">
    <property type="entry name" value="GH"/>
</dbReference>
<dbReference type="Gene3D" id="3.20.20.300">
    <property type="entry name" value="Glycoside hydrolase, family 3, N-terminal domain"/>
    <property type="match status" value="1"/>
</dbReference>
<dbReference type="Proteomes" id="UP000230407">
    <property type="component" value="Unassembled WGS sequence"/>
</dbReference>
<dbReference type="GO" id="GO:0008422">
    <property type="term" value="F:beta-glucosidase activity"/>
    <property type="evidence" value="ECO:0007669"/>
    <property type="project" value="UniProtKB-EC"/>
</dbReference>
<dbReference type="GO" id="GO:0009251">
    <property type="term" value="P:glucan catabolic process"/>
    <property type="evidence" value="ECO:0007669"/>
    <property type="project" value="TreeGrafter"/>
</dbReference>
<keyword evidence="4" id="KW-0732">Signal</keyword>
<comment type="caution">
    <text evidence="11">The sequence shown here is derived from an EMBL/GenBank/DDBJ whole genome shotgun (WGS) entry which is preliminary data.</text>
</comment>
<evidence type="ECO:0000256" key="3">
    <source>
        <dbReference type="ARBA" id="ARBA00012744"/>
    </source>
</evidence>
<feature type="domain" description="Glycoside hydrolase family 3 N-terminal" evidence="9">
    <location>
        <begin position="40"/>
        <end position="355"/>
    </location>
</feature>
<keyword evidence="6 7" id="KW-0326">Glycosidase</keyword>
<evidence type="ECO:0000256" key="7">
    <source>
        <dbReference type="RuleBase" id="RU361161"/>
    </source>
</evidence>
<dbReference type="EC" id="3.2.1.21" evidence="3"/>
<keyword evidence="13" id="KW-1185">Reference proteome</keyword>
<dbReference type="InterPro" id="IPR036962">
    <property type="entry name" value="Glyco_hydro_3_N_sf"/>
</dbReference>
<evidence type="ECO:0000256" key="5">
    <source>
        <dbReference type="ARBA" id="ARBA00022801"/>
    </source>
</evidence>
<keyword evidence="5 7" id="KW-0378">Hydrolase</keyword>
<accession>A0A2M8M1N4</accession>
<evidence type="ECO:0000256" key="6">
    <source>
        <dbReference type="ARBA" id="ARBA00023295"/>
    </source>
</evidence>
<dbReference type="Pfam" id="PF01915">
    <property type="entry name" value="Glyco_hydro_3_C"/>
    <property type="match status" value="1"/>
</dbReference>
<dbReference type="PANTHER" id="PTHR30620">
    <property type="entry name" value="PERIPLASMIC BETA-GLUCOSIDASE-RELATED"/>
    <property type="match status" value="1"/>
</dbReference>
<dbReference type="InterPro" id="IPR019800">
    <property type="entry name" value="Glyco_hydro_3_AS"/>
</dbReference>
<dbReference type="InterPro" id="IPR001764">
    <property type="entry name" value="Glyco_hydro_3_N"/>
</dbReference>
<evidence type="ECO:0000259" key="10">
    <source>
        <dbReference type="Pfam" id="PF01915"/>
    </source>
</evidence>
<dbReference type="SUPFAM" id="SSF52279">
    <property type="entry name" value="Beta-D-glucan exohydrolase, C-terminal domain"/>
    <property type="match status" value="1"/>
</dbReference>
<feature type="region of interest" description="Disordered" evidence="8">
    <location>
        <begin position="610"/>
        <end position="655"/>
    </location>
</feature>
<feature type="domain" description="Glycoside hydrolase family 3 C-terminal" evidence="10">
    <location>
        <begin position="395"/>
        <end position="596"/>
    </location>
</feature>
<dbReference type="PANTHER" id="PTHR30620:SF16">
    <property type="entry name" value="LYSOSOMAL BETA GLUCOSIDASE"/>
    <property type="match status" value="1"/>
</dbReference>
<evidence type="ECO:0000313" key="12">
    <source>
        <dbReference type="EMBL" id="PJF01937.1"/>
    </source>
</evidence>
<reference evidence="11 13" key="1">
    <citation type="submission" date="2017-11" db="EMBL/GenBank/DDBJ databases">
        <title>Streptomyces carmine sp. nov., a novel actinomycete isolated from Sophora alopecuroides in Xinjiang, China.</title>
        <authorList>
            <person name="Wang Y."/>
            <person name="Luo X."/>
            <person name="Wan C."/>
            <person name="Zhang L."/>
        </authorList>
    </citation>
    <scope>NUCLEOTIDE SEQUENCE [LARGE SCALE GENOMIC DNA]</scope>
    <source>
        <strain evidence="11 13">TRM SA0054</strain>
    </source>
</reference>
<dbReference type="InterPro" id="IPR036881">
    <property type="entry name" value="Glyco_hydro_3_C_sf"/>
</dbReference>
<organism evidence="11 13">
    <name type="scientific">Streptomyces carminius</name>
    <dbReference type="NCBI Taxonomy" id="2665496"/>
    <lineage>
        <taxon>Bacteria</taxon>
        <taxon>Bacillati</taxon>
        <taxon>Actinomycetota</taxon>
        <taxon>Actinomycetes</taxon>
        <taxon>Kitasatosporales</taxon>
        <taxon>Streptomycetaceae</taxon>
        <taxon>Streptomyces</taxon>
    </lineage>
</organism>
<dbReference type="PRINTS" id="PR00133">
    <property type="entry name" value="GLHYDRLASE3"/>
</dbReference>
<dbReference type="EMBL" id="PGGW01000008">
    <property type="protein sequence ID" value="PJF01937.1"/>
    <property type="molecule type" value="Genomic_DNA"/>
</dbReference>
<dbReference type="RefSeq" id="WP_100200398.1">
    <property type="nucleotide sequence ID" value="NZ_PGGW01000008.1"/>
</dbReference>
<evidence type="ECO:0000256" key="4">
    <source>
        <dbReference type="ARBA" id="ARBA00022729"/>
    </source>
</evidence>
<comment type="catalytic activity">
    <reaction evidence="1">
        <text>Hydrolysis of terminal, non-reducing beta-D-glucosyl residues with release of beta-D-glucose.</text>
        <dbReference type="EC" id="3.2.1.21"/>
    </reaction>
</comment>
<name>A0A2M8M1N4_9ACTN</name>
<dbReference type="EMBL" id="PGGW01000038">
    <property type="protein sequence ID" value="PJE98112.1"/>
    <property type="molecule type" value="Genomic_DNA"/>
</dbReference>